<accession>V9Z2L1</accession>
<dbReference type="InterPro" id="IPR009295">
    <property type="entry name" value="SAUGI"/>
</dbReference>
<protein>
    <submittedName>
        <fullName evidence="1">Uncharacterized protein</fullName>
    </submittedName>
</protein>
<reference evidence="1" key="1">
    <citation type="journal article" date="2013" name="Antimicrob. Agents Chemother.">
        <title>Novel organization of the arginine catabolic mobile element and staphylococcal cassette chromosome mec composite island and its horizontal transfer between distinct Staphylococcus aureus genotypes.</title>
        <authorList>
            <person name="Sabat A.J."/>
            <person name="Kock R."/>
            <person name="Akkerboom V."/>
            <person name="Hendrix R."/>
            <person name="Skov R.L."/>
            <person name="Becker K."/>
            <person name="Friedrich A.W."/>
        </authorList>
    </citation>
    <scope>NUCLEOTIDE SEQUENCE</scope>
    <source>
        <strain evidence="1">R15</strain>
        <strain evidence="2">R17</strain>
        <strain evidence="3">R95</strain>
        <strain evidence="4">R99</strain>
    </source>
</reference>
<dbReference type="EMBL" id="KF184643">
    <property type="protein sequence ID" value="AHE38046.1"/>
    <property type="molecule type" value="Genomic_DNA"/>
</dbReference>
<gene>
    <name evidence="1" type="ORF">R15_17</name>
    <name evidence="2" type="ORF">R17_17</name>
    <name evidence="3" type="ORF">R95_17</name>
    <name evidence="4" type="ORF">R99_17</name>
</gene>
<dbReference type="Pfam" id="PF06106">
    <property type="entry name" value="SAUGI"/>
    <property type="match status" value="1"/>
</dbReference>
<evidence type="ECO:0000313" key="3">
    <source>
        <dbReference type="EMBL" id="AHE38126.1"/>
    </source>
</evidence>
<name>V9Z2L1_STAAU</name>
<dbReference type="InterPro" id="IPR043068">
    <property type="entry name" value="SAUGI_sf"/>
</dbReference>
<organism evidence="1">
    <name type="scientific">Staphylococcus aureus</name>
    <dbReference type="NCBI Taxonomy" id="1280"/>
    <lineage>
        <taxon>Bacteria</taxon>
        <taxon>Bacillati</taxon>
        <taxon>Bacillota</taxon>
        <taxon>Bacilli</taxon>
        <taxon>Bacillales</taxon>
        <taxon>Staphylococcaceae</taxon>
        <taxon>Staphylococcus</taxon>
    </lineage>
</organism>
<dbReference type="Gene3D" id="3.10.450.250">
    <property type="entry name" value="S. aureus uracil DNA glycosylase inhibitor"/>
    <property type="match status" value="1"/>
</dbReference>
<dbReference type="EMBL" id="KF184644">
    <property type="protein sequence ID" value="AHE38086.1"/>
    <property type="molecule type" value="Genomic_DNA"/>
</dbReference>
<dbReference type="AlphaFoldDB" id="V9Z2L1"/>
<dbReference type="EMBL" id="KF234240">
    <property type="protein sequence ID" value="AHE38166.1"/>
    <property type="molecule type" value="Genomic_DNA"/>
</dbReference>
<dbReference type="EMBL" id="KF184645">
    <property type="protein sequence ID" value="AHE38126.1"/>
    <property type="molecule type" value="Genomic_DNA"/>
</dbReference>
<proteinExistence type="predicted"/>
<evidence type="ECO:0000313" key="2">
    <source>
        <dbReference type="EMBL" id="AHE38086.1"/>
    </source>
</evidence>
<evidence type="ECO:0000313" key="1">
    <source>
        <dbReference type="EMBL" id="AHE38046.1"/>
    </source>
</evidence>
<sequence length="45" mass="5326">MYANNQLISVGYLDHFDMDFLYLTDTQNIIIDERHLLKQGGQDHE</sequence>
<evidence type="ECO:0000313" key="4">
    <source>
        <dbReference type="EMBL" id="AHE38166.1"/>
    </source>
</evidence>